<feature type="non-terminal residue" evidence="1">
    <location>
        <position position="135"/>
    </location>
</feature>
<comment type="caution">
    <text evidence="1">The sequence shown here is derived from an EMBL/GenBank/DDBJ whole genome shotgun (WGS) entry which is preliminary data.</text>
</comment>
<feature type="non-terminal residue" evidence="1">
    <location>
        <position position="1"/>
    </location>
</feature>
<name>A0ACA9RNK8_9GLOM</name>
<dbReference type="EMBL" id="CAJVQC010060230">
    <property type="protein sequence ID" value="CAG8800555.1"/>
    <property type="molecule type" value="Genomic_DNA"/>
</dbReference>
<evidence type="ECO:0000313" key="1">
    <source>
        <dbReference type="EMBL" id="CAG8800555.1"/>
    </source>
</evidence>
<sequence>SQRKTLVYLWNKGVHSAKELYARTGIPRSTIYNNIKRLKKQIKKDSSISTRTLAAYLSSIGNDISYRTIERHLAIMGYVKNIPQKTSILTNDQKRKRHWHKKGQQPIRPIPKDRTKIKKFYVEIVRKHLPEVKKM</sequence>
<proteinExistence type="predicted"/>
<protein>
    <submittedName>
        <fullName evidence="1">23145_t:CDS:1</fullName>
    </submittedName>
</protein>
<accession>A0ACA9RNK8</accession>
<gene>
    <name evidence="1" type="ORF">RPERSI_LOCUS20947</name>
</gene>
<dbReference type="Proteomes" id="UP000789920">
    <property type="component" value="Unassembled WGS sequence"/>
</dbReference>
<reference evidence="1" key="1">
    <citation type="submission" date="2021-06" db="EMBL/GenBank/DDBJ databases">
        <authorList>
            <person name="Kallberg Y."/>
            <person name="Tangrot J."/>
            <person name="Rosling A."/>
        </authorList>
    </citation>
    <scope>NUCLEOTIDE SEQUENCE</scope>
    <source>
        <strain evidence="1">MA461A</strain>
    </source>
</reference>
<keyword evidence="2" id="KW-1185">Reference proteome</keyword>
<evidence type="ECO:0000313" key="2">
    <source>
        <dbReference type="Proteomes" id="UP000789920"/>
    </source>
</evidence>
<organism evidence="1 2">
    <name type="scientific">Racocetra persica</name>
    <dbReference type="NCBI Taxonomy" id="160502"/>
    <lineage>
        <taxon>Eukaryota</taxon>
        <taxon>Fungi</taxon>
        <taxon>Fungi incertae sedis</taxon>
        <taxon>Mucoromycota</taxon>
        <taxon>Glomeromycotina</taxon>
        <taxon>Glomeromycetes</taxon>
        <taxon>Diversisporales</taxon>
        <taxon>Gigasporaceae</taxon>
        <taxon>Racocetra</taxon>
    </lineage>
</organism>